<reference evidence="1" key="1">
    <citation type="submission" date="2021-02" db="EMBL/GenBank/DDBJ databases">
        <authorList>
            <consortium name="DOE Joint Genome Institute"/>
            <person name="Ahrendt S."/>
            <person name="Looney B.P."/>
            <person name="Miyauchi S."/>
            <person name="Morin E."/>
            <person name="Drula E."/>
            <person name="Courty P.E."/>
            <person name="Chicoki N."/>
            <person name="Fauchery L."/>
            <person name="Kohler A."/>
            <person name="Kuo A."/>
            <person name="Labutti K."/>
            <person name="Pangilinan J."/>
            <person name="Lipzen A."/>
            <person name="Riley R."/>
            <person name="Andreopoulos W."/>
            <person name="He G."/>
            <person name="Johnson J."/>
            <person name="Barry K.W."/>
            <person name="Grigoriev I.V."/>
            <person name="Nagy L."/>
            <person name="Hibbett D."/>
            <person name="Henrissat B."/>
            <person name="Matheny P.B."/>
            <person name="Labbe J."/>
            <person name="Martin F."/>
        </authorList>
    </citation>
    <scope>NUCLEOTIDE SEQUENCE</scope>
    <source>
        <strain evidence="1">FP105234-sp</strain>
    </source>
</reference>
<accession>A0ACB8RZC9</accession>
<dbReference type="Proteomes" id="UP000814033">
    <property type="component" value="Unassembled WGS sequence"/>
</dbReference>
<keyword evidence="2" id="KW-1185">Reference proteome</keyword>
<proteinExistence type="predicted"/>
<gene>
    <name evidence="1" type="ORF">FA95DRAFT_1650432</name>
</gene>
<sequence>MAPPDPSQYLRVPTDDEARQCMQNFFNATSSASLRLVTCSVCARTQTIDNAGAQYLPFHAIPNSHRLHPHTPHPAHELHLGCLLLDGTTSDLGAPERPSDKSTLQSGLRGNVTTFEMNTTKVANMVDGALMPQRPIILASLVTIAYIGSGSLPKEWLRSAFKVRRRHVADALLWLKTNNPKYYGDISIDADRLGLLPEDDVPLEILETIRQEQDEVIGDAEGASYVPVGDNDDTLLTGLLVNVLCSDLHADAMYSSDAADDLGPDVIPLHFAGVHDTDLSQVSSRDLLMSGLANLQDNFAEQPYHIRHSTRPVPDLPGAREDAGLGDRNMWEEAYPVLYPYGVGGMEKERQQSLTLQEHVQWSLMYHDRRFRTHSTFAFLAFGILQRRQALQSARIQMKKRDFDSVAVALSTISLRDLELAAKEEENHAVVSNGAVRLLKRSLHATSSHVMGSDAARMQYRSMIWSTSIAKNPPSVWITVNPDDLHDPIAQVLCGLDIDLDAFDATLGPSKRRRAQNIAEDPFAAAQFFHFLVTTIIRTLFGITVSSRGHVETTVGVFGEVSAYFGTVEAQGRGTLHLHMLIWLKNTPSPDEMKDLLKTEAFRAQVREYIRANFRAHMPGLDSLADVRATATDAEVAYSRPPNPQSPQYAQELVELERRVVRTKQVHTCTLAQCLRINKVGQAVCKRRAPWPLSDDAVVDENGNWQPKRSYGYLNSWSPLLTAALRCNTDSKLLTNAGDALNITFYVTSYAAKKQGRYHNASGLLAKHLAYHFESNTYQDDIRDRQRLLLFRSVNVLNREQEIPAPLVISYLMGWGDVYRSHHYTPVYWSSFAAHLLRECPELKRSEPGQAAATQRSVFLCPQCTMSIEC</sequence>
<evidence type="ECO:0000313" key="1">
    <source>
        <dbReference type="EMBL" id="KAI0049247.1"/>
    </source>
</evidence>
<dbReference type="EMBL" id="MU275875">
    <property type="protein sequence ID" value="KAI0049247.1"/>
    <property type="molecule type" value="Genomic_DNA"/>
</dbReference>
<name>A0ACB8RZC9_9AGAM</name>
<evidence type="ECO:0000313" key="2">
    <source>
        <dbReference type="Proteomes" id="UP000814033"/>
    </source>
</evidence>
<organism evidence="1 2">
    <name type="scientific">Auriscalpium vulgare</name>
    <dbReference type="NCBI Taxonomy" id="40419"/>
    <lineage>
        <taxon>Eukaryota</taxon>
        <taxon>Fungi</taxon>
        <taxon>Dikarya</taxon>
        <taxon>Basidiomycota</taxon>
        <taxon>Agaricomycotina</taxon>
        <taxon>Agaricomycetes</taxon>
        <taxon>Russulales</taxon>
        <taxon>Auriscalpiaceae</taxon>
        <taxon>Auriscalpium</taxon>
    </lineage>
</organism>
<reference evidence="1" key="2">
    <citation type="journal article" date="2022" name="New Phytol.">
        <title>Evolutionary transition to the ectomycorrhizal habit in the genomes of a hyperdiverse lineage of mushroom-forming fungi.</title>
        <authorList>
            <person name="Looney B."/>
            <person name="Miyauchi S."/>
            <person name="Morin E."/>
            <person name="Drula E."/>
            <person name="Courty P.E."/>
            <person name="Kohler A."/>
            <person name="Kuo A."/>
            <person name="LaButti K."/>
            <person name="Pangilinan J."/>
            <person name="Lipzen A."/>
            <person name="Riley R."/>
            <person name="Andreopoulos W."/>
            <person name="He G."/>
            <person name="Johnson J."/>
            <person name="Nolan M."/>
            <person name="Tritt A."/>
            <person name="Barry K.W."/>
            <person name="Grigoriev I.V."/>
            <person name="Nagy L.G."/>
            <person name="Hibbett D."/>
            <person name="Henrissat B."/>
            <person name="Matheny P.B."/>
            <person name="Labbe J."/>
            <person name="Martin F.M."/>
        </authorList>
    </citation>
    <scope>NUCLEOTIDE SEQUENCE</scope>
    <source>
        <strain evidence="1">FP105234-sp</strain>
    </source>
</reference>
<protein>
    <submittedName>
        <fullName evidence="1">Uncharacterized protein</fullName>
    </submittedName>
</protein>
<comment type="caution">
    <text evidence="1">The sequence shown here is derived from an EMBL/GenBank/DDBJ whole genome shotgun (WGS) entry which is preliminary data.</text>
</comment>